<keyword evidence="2" id="KW-1185">Reference proteome</keyword>
<dbReference type="Proteomes" id="UP001195483">
    <property type="component" value="Unassembled WGS sequence"/>
</dbReference>
<comment type="caution">
    <text evidence="1">The sequence shown here is derived from an EMBL/GenBank/DDBJ whole genome shotgun (WGS) entry which is preliminary data.</text>
</comment>
<reference evidence="1" key="1">
    <citation type="journal article" date="2021" name="Genome Biol. Evol.">
        <title>A High-Quality Reference Genome for a Parasitic Bivalve with Doubly Uniparental Inheritance (Bivalvia: Unionida).</title>
        <authorList>
            <person name="Smith C.H."/>
        </authorList>
    </citation>
    <scope>NUCLEOTIDE SEQUENCE</scope>
    <source>
        <strain evidence="1">CHS0354</strain>
    </source>
</reference>
<sequence>MTFNNVLIFPFEVSLCDHRVGMSNRSSNNACFECCDTDLCNAQACGEPGDNIIRTISIMYMAIQLQEVQYVITVDLAEILPHVARCRLAKVMNLQWSRFEFLHGSIGTDLGSLGSIRGIAATCLGSSIPRVTTKTKSGRTMIIDTATSSTLSTPSAISH</sequence>
<dbReference type="EMBL" id="JAEAOA010000165">
    <property type="protein sequence ID" value="KAK3602292.1"/>
    <property type="molecule type" value="Genomic_DNA"/>
</dbReference>
<name>A0AAE0T1W3_9BIVA</name>
<evidence type="ECO:0000313" key="2">
    <source>
        <dbReference type="Proteomes" id="UP001195483"/>
    </source>
</evidence>
<evidence type="ECO:0000313" key="1">
    <source>
        <dbReference type="EMBL" id="KAK3602292.1"/>
    </source>
</evidence>
<feature type="non-terminal residue" evidence="1">
    <location>
        <position position="1"/>
    </location>
</feature>
<proteinExistence type="predicted"/>
<reference evidence="1" key="3">
    <citation type="submission" date="2023-05" db="EMBL/GenBank/DDBJ databases">
        <authorList>
            <person name="Smith C.H."/>
        </authorList>
    </citation>
    <scope>NUCLEOTIDE SEQUENCE</scope>
    <source>
        <strain evidence="1">CHS0354</strain>
        <tissue evidence="1">Mantle</tissue>
    </source>
</reference>
<reference evidence="1" key="2">
    <citation type="journal article" date="2021" name="Genome Biol. Evol.">
        <title>Developing a high-quality reference genome for a parasitic bivalve with doubly uniparental inheritance (Bivalvia: Unionida).</title>
        <authorList>
            <person name="Smith C.H."/>
        </authorList>
    </citation>
    <scope>NUCLEOTIDE SEQUENCE</scope>
    <source>
        <strain evidence="1">CHS0354</strain>
        <tissue evidence="1">Mantle</tissue>
    </source>
</reference>
<dbReference type="AlphaFoldDB" id="A0AAE0T1W3"/>
<organism evidence="1 2">
    <name type="scientific">Potamilus streckersoni</name>
    <dbReference type="NCBI Taxonomy" id="2493646"/>
    <lineage>
        <taxon>Eukaryota</taxon>
        <taxon>Metazoa</taxon>
        <taxon>Spiralia</taxon>
        <taxon>Lophotrochozoa</taxon>
        <taxon>Mollusca</taxon>
        <taxon>Bivalvia</taxon>
        <taxon>Autobranchia</taxon>
        <taxon>Heteroconchia</taxon>
        <taxon>Palaeoheterodonta</taxon>
        <taxon>Unionida</taxon>
        <taxon>Unionoidea</taxon>
        <taxon>Unionidae</taxon>
        <taxon>Ambleminae</taxon>
        <taxon>Lampsilini</taxon>
        <taxon>Potamilus</taxon>
    </lineage>
</organism>
<accession>A0AAE0T1W3</accession>
<protein>
    <submittedName>
        <fullName evidence="1">Uncharacterized protein</fullName>
    </submittedName>
</protein>
<gene>
    <name evidence="1" type="ORF">CHS0354_001728</name>
</gene>